<dbReference type="EMBL" id="CM023486">
    <property type="protein sequence ID" value="KAH6927228.1"/>
    <property type="molecule type" value="Genomic_DNA"/>
</dbReference>
<evidence type="ECO:0000313" key="2">
    <source>
        <dbReference type="Proteomes" id="UP000821845"/>
    </source>
</evidence>
<keyword evidence="2" id="KW-1185">Reference proteome</keyword>
<name>A0ACB7S0N9_HYAAI</name>
<reference evidence="1" key="1">
    <citation type="submission" date="2020-05" db="EMBL/GenBank/DDBJ databases">
        <title>Large-scale comparative analyses of tick genomes elucidate their genetic diversity and vector capacities.</title>
        <authorList>
            <person name="Jia N."/>
            <person name="Wang J."/>
            <person name="Shi W."/>
            <person name="Du L."/>
            <person name="Sun Y."/>
            <person name="Zhan W."/>
            <person name="Jiang J."/>
            <person name="Wang Q."/>
            <person name="Zhang B."/>
            <person name="Ji P."/>
            <person name="Sakyi L.B."/>
            <person name="Cui X."/>
            <person name="Yuan T."/>
            <person name="Jiang B."/>
            <person name="Yang W."/>
            <person name="Lam T.T.-Y."/>
            <person name="Chang Q."/>
            <person name="Ding S."/>
            <person name="Wang X."/>
            <person name="Zhu J."/>
            <person name="Ruan X."/>
            <person name="Zhao L."/>
            <person name="Wei J."/>
            <person name="Que T."/>
            <person name="Du C."/>
            <person name="Cheng J."/>
            <person name="Dai P."/>
            <person name="Han X."/>
            <person name="Huang E."/>
            <person name="Gao Y."/>
            <person name="Liu J."/>
            <person name="Shao H."/>
            <person name="Ye R."/>
            <person name="Li L."/>
            <person name="Wei W."/>
            <person name="Wang X."/>
            <person name="Wang C."/>
            <person name="Yang T."/>
            <person name="Huo Q."/>
            <person name="Li W."/>
            <person name="Guo W."/>
            <person name="Chen H."/>
            <person name="Zhou L."/>
            <person name="Ni X."/>
            <person name="Tian J."/>
            <person name="Zhou Y."/>
            <person name="Sheng Y."/>
            <person name="Liu T."/>
            <person name="Pan Y."/>
            <person name="Xia L."/>
            <person name="Li J."/>
            <person name="Zhao F."/>
            <person name="Cao W."/>
        </authorList>
    </citation>
    <scope>NUCLEOTIDE SEQUENCE</scope>
    <source>
        <strain evidence="1">Hyas-2018</strain>
    </source>
</reference>
<dbReference type="Proteomes" id="UP000821845">
    <property type="component" value="Chromosome 6"/>
</dbReference>
<comment type="caution">
    <text evidence="1">The sequence shown here is derived from an EMBL/GenBank/DDBJ whole genome shotgun (WGS) entry which is preliminary data.</text>
</comment>
<protein>
    <submittedName>
        <fullName evidence="1">Uncharacterized protein</fullName>
    </submittedName>
</protein>
<proteinExistence type="predicted"/>
<sequence>MGRQGAREREKYALRREEARVEAREEHEHEMARIEAEAAQLRAALQQSELAAQNRRSLSSDSSVEYYASNNMDTNVLYTEGDYGEARTNTKCHRCGQAPRQLKVLLKKPRVLDARRFRITADSECDVVTNAIRRYRKLVLMPTEYAASEEDEDSTETPTVMLTRLRVSVRRDAGIDCGFPPPKANESYVLKIPTRGDAFLSSETVWGALRGEVFTKSVTLLRNFALPHQL</sequence>
<accession>A0ACB7S0N9</accession>
<organism evidence="1 2">
    <name type="scientific">Hyalomma asiaticum</name>
    <name type="common">Tick</name>
    <dbReference type="NCBI Taxonomy" id="266040"/>
    <lineage>
        <taxon>Eukaryota</taxon>
        <taxon>Metazoa</taxon>
        <taxon>Ecdysozoa</taxon>
        <taxon>Arthropoda</taxon>
        <taxon>Chelicerata</taxon>
        <taxon>Arachnida</taxon>
        <taxon>Acari</taxon>
        <taxon>Parasitiformes</taxon>
        <taxon>Ixodida</taxon>
        <taxon>Ixodoidea</taxon>
        <taxon>Ixodidae</taxon>
        <taxon>Hyalomminae</taxon>
        <taxon>Hyalomma</taxon>
    </lineage>
</organism>
<evidence type="ECO:0000313" key="1">
    <source>
        <dbReference type="EMBL" id="KAH6927228.1"/>
    </source>
</evidence>
<gene>
    <name evidence="1" type="ORF">HPB50_001104</name>
</gene>